<sequence>MSDNVITFRPQLVGDGYTVNPDEVLQECIGNFKEVVVVGIDNDGRLVGHGSGGRPEAITLLERAKARLLASYDD</sequence>
<dbReference type="Proteomes" id="UP000221249">
    <property type="component" value="Segment"/>
</dbReference>
<dbReference type="EMBL" id="KY417925">
    <property type="protein sequence ID" value="APU92970.1"/>
    <property type="molecule type" value="Genomic_DNA"/>
</dbReference>
<evidence type="ECO:0000313" key="2">
    <source>
        <dbReference type="Proteomes" id="UP000221249"/>
    </source>
</evidence>
<organism evidence="1 2">
    <name type="scientific">Ochrobactrum phage POI1126</name>
    <dbReference type="NCBI Taxonomy" id="1932118"/>
    <lineage>
        <taxon>Viruses</taxon>
        <taxon>Duplodnaviria</taxon>
        <taxon>Heunggongvirae</taxon>
        <taxon>Uroviricota</taxon>
        <taxon>Caudoviricetes</taxon>
        <taxon>Namazuvirus</taxon>
        <taxon>Namazuvirus POI1126</taxon>
    </lineage>
</organism>
<evidence type="ECO:0000313" key="1">
    <source>
        <dbReference type="EMBL" id="APU92970.1"/>
    </source>
</evidence>
<protein>
    <submittedName>
        <fullName evidence="1">Uncharacterized protein</fullName>
    </submittedName>
</protein>
<gene>
    <name evidence="1" type="ORF">POI1126_42</name>
</gene>
<name>A0A219YFC6_9CAUD</name>
<reference evidence="1 2" key="1">
    <citation type="journal article" date="2017" name="Front. Microbiol.">
        <title>Prevalence, Host Range, and Comparative Genomic Analysis of Temperate Ochrobactrum Phages.</title>
        <authorList>
            <person name="Jackel C."/>
            <person name="Hertwig S."/>
            <person name="Scholz H.C."/>
            <person name="Nockler K."/>
            <person name="Reetz J."/>
            <person name="Hammerl J.A."/>
        </authorList>
    </citation>
    <scope>NUCLEOTIDE SEQUENCE [LARGE SCALE GENOMIC DNA]</scope>
</reference>
<keyword evidence="2" id="KW-1185">Reference proteome</keyword>
<proteinExistence type="predicted"/>
<accession>A0A219YFC6</accession>